<dbReference type="SUPFAM" id="SSF53623">
    <property type="entry name" value="MurD-like peptide ligases, catalytic domain"/>
    <property type="match status" value="1"/>
</dbReference>
<evidence type="ECO:0000259" key="8">
    <source>
        <dbReference type="Pfam" id="PF08245"/>
    </source>
</evidence>
<sequence>MVVSRPIKAADGRLQVFEVPDTRKALQEMAAKVRSDFEGSVIGVTGSNGKTTTKEMAGNILSRRFHVHRSPGNHNNLIGLPLSILEAKKDAEWMVLEMASNAPGEISILSRIARPHWAIITNISEVHLEGFGNLLGVLKEKTSILDGIEPGGALIINGDDPSLKSTIRGSGVKFATFGLRRGNDVFPVDYSVRGDGKVSFCVEKGPRVDLPLIGFYSLQNALAAYALGLRVGLSHEEIKEGLEMPIYQSMRMEVRRENDVMFIMDCYNANPRSMYLAAETLSLMEGDGRKILVLGDMFELGEGSARLHRELGKRLSLLDLDAVVAVGELGTLVSRAIRDEDQRRGRHREVIDAMKFSEARRQLLKLLRGGDIILFKASRGVRMEKLFEMVRSRMKKGRSRR</sequence>
<evidence type="ECO:0000256" key="2">
    <source>
        <dbReference type="ARBA" id="ARBA00022618"/>
    </source>
</evidence>
<keyword evidence="6" id="KW-0573">Peptidoglycan synthesis</keyword>
<dbReference type="PANTHER" id="PTHR43024:SF1">
    <property type="entry name" value="UDP-N-ACETYLMURAMOYL-TRIPEPTIDE--D-ALANYL-D-ALANINE LIGASE"/>
    <property type="match status" value="1"/>
</dbReference>
<protein>
    <recommendedName>
        <fullName evidence="6">UDP-N-acetylmuramoyl-tripeptide--D-alanyl-D-alanine ligase</fullName>
        <ecNumber evidence="6">6.3.2.10</ecNumber>
    </recommendedName>
</protein>
<keyword evidence="3" id="KW-0547">Nucleotide-binding</keyword>
<keyword evidence="4" id="KW-0067">ATP-binding</keyword>
<comment type="function">
    <text evidence="6">Involved in cell wall formation. Catalyzes the final step in the synthesis of UDP-N-acetylmuramoyl-pentapeptide, the precursor of murein.</text>
</comment>
<dbReference type="Pfam" id="PF02875">
    <property type="entry name" value="Mur_ligase_C"/>
    <property type="match status" value="1"/>
</dbReference>
<dbReference type="InterPro" id="IPR036615">
    <property type="entry name" value="Mur_ligase_C_dom_sf"/>
</dbReference>
<keyword evidence="1" id="KW-0436">Ligase</keyword>
<dbReference type="SUPFAM" id="SSF53244">
    <property type="entry name" value="MurD-like peptide ligases, peptide-binding domain"/>
    <property type="match status" value="1"/>
</dbReference>
<dbReference type="AlphaFoldDB" id="A0A1F5YEK9"/>
<evidence type="ECO:0000256" key="6">
    <source>
        <dbReference type="RuleBase" id="RU004136"/>
    </source>
</evidence>
<proteinExistence type="predicted"/>
<reference evidence="9 10" key="1">
    <citation type="journal article" date="2016" name="Nat. Commun.">
        <title>Thousands of microbial genomes shed light on interconnected biogeochemical processes in an aquifer system.</title>
        <authorList>
            <person name="Anantharaman K."/>
            <person name="Brown C.T."/>
            <person name="Hug L.A."/>
            <person name="Sharon I."/>
            <person name="Castelle C.J."/>
            <person name="Probst A.J."/>
            <person name="Thomas B.C."/>
            <person name="Singh A."/>
            <person name="Wilkins M.J."/>
            <person name="Karaoz U."/>
            <person name="Brodie E.L."/>
            <person name="Williams K.H."/>
            <person name="Hubbard S.S."/>
            <person name="Banfield J.F."/>
        </authorList>
    </citation>
    <scope>NUCLEOTIDE SEQUENCE [LARGE SCALE GENOMIC DNA]</scope>
</reference>
<dbReference type="EC" id="6.3.2.10" evidence="6"/>
<dbReference type="InterPro" id="IPR036565">
    <property type="entry name" value="Mur-like_cat_sf"/>
</dbReference>
<evidence type="ECO:0000256" key="4">
    <source>
        <dbReference type="ARBA" id="ARBA00022840"/>
    </source>
</evidence>
<accession>A0A1F5YEK9</accession>
<dbReference type="GO" id="GO:0005524">
    <property type="term" value="F:ATP binding"/>
    <property type="evidence" value="ECO:0007669"/>
    <property type="project" value="UniProtKB-KW"/>
</dbReference>
<keyword evidence="6" id="KW-0961">Cell wall biogenesis/degradation</keyword>
<dbReference type="InterPro" id="IPR005863">
    <property type="entry name" value="UDP-N-AcMur_synth"/>
</dbReference>
<evidence type="ECO:0000313" key="10">
    <source>
        <dbReference type="Proteomes" id="UP000179034"/>
    </source>
</evidence>
<evidence type="ECO:0000256" key="3">
    <source>
        <dbReference type="ARBA" id="ARBA00022741"/>
    </source>
</evidence>
<dbReference type="Proteomes" id="UP000179034">
    <property type="component" value="Unassembled WGS sequence"/>
</dbReference>
<dbReference type="GO" id="GO:0071555">
    <property type="term" value="P:cell wall organization"/>
    <property type="evidence" value="ECO:0007669"/>
    <property type="project" value="UniProtKB-KW"/>
</dbReference>
<evidence type="ECO:0000259" key="7">
    <source>
        <dbReference type="Pfam" id="PF02875"/>
    </source>
</evidence>
<evidence type="ECO:0000313" key="9">
    <source>
        <dbReference type="EMBL" id="OGF98482.1"/>
    </source>
</evidence>
<organism evidence="9 10">
    <name type="scientific">Candidatus Glassbacteria bacterium RBG_16_58_8</name>
    <dbReference type="NCBI Taxonomy" id="1817866"/>
    <lineage>
        <taxon>Bacteria</taxon>
        <taxon>Candidatus Glassiibacteriota</taxon>
    </lineage>
</organism>
<keyword evidence="5 6" id="KW-0131">Cell cycle</keyword>
<name>A0A1F5YEK9_9BACT</name>
<dbReference type="GO" id="GO:0051301">
    <property type="term" value="P:cell division"/>
    <property type="evidence" value="ECO:0007669"/>
    <property type="project" value="UniProtKB-KW"/>
</dbReference>
<feature type="domain" description="Mur ligase C-terminal" evidence="7">
    <location>
        <begin position="250"/>
        <end position="379"/>
    </location>
</feature>
<comment type="pathway">
    <text evidence="6">Cell wall biogenesis; peptidoglycan biosynthesis.</text>
</comment>
<dbReference type="GO" id="GO:0008360">
    <property type="term" value="P:regulation of cell shape"/>
    <property type="evidence" value="ECO:0007669"/>
    <property type="project" value="UniProtKB-KW"/>
</dbReference>
<comment type="caution">
    <text evidence="9">The sequence shown here is derived from an EMBL/GenBank/DDBJ whole genome shotgun (WGS) entry which is preliminary data.</text>
</comment>
<dbReference type="Pfam" id="PF08245">
    <property type="entry name" value="Mur_ligase_M"/>
    <property type="match status" value="1"/>
</dbReference>
<dbReference type="Gene3D" id="3.40.1190.10">
    <property type="entry name" value="Mur-like, catalytic domain"/>
    <property type="match status" value="1"/>
</dbReference>
<dbReference type="InterPro" id="IPR013221">
    <property type="entry name" value="Mur_ligase_cen"/>
</dbReference>
<keyword evidence="6" id="KW-0133">Cell shape</keyword>
<dbReference type="GO" id="GO:0008766">
    <property type="term" value="F:UDP-N-acetylmuramoylalanyl-D-glutamyl-2,6-diaminopimelate-D-alanyl-D-alanine ligase activity"/>
    <property type="evidence" value="ECO:0007669"/>
    <property type="project" value="RHEA"/>
</dbReference>
<gene>
    <name evidence="9" type="ORF">A2Z06_00480</name>
</gene>
<dbReference type="NCBIfam" id="TIGR01143">
    <property type="entry name" value="murF"/>
    <property type="match status" value="1"/>
</dbReference>
<dbReference type="InterPro" id="IPR004101">
    <property type="entry name" value="Mur_ligase_C"/>
</dbReference>
<feature type="domain" description="Mur ligase central" evidence="8">
    <location>
        <begin position="44"/>
        <end position="227"/>
    </location>
</feature>
<dbReference type="GO" id="GO:0005737">
    <property type="term" value="C:cytoplasm"/>
    <property type="evidence" value="ECO:0007669"/>
    <property type="project" value="UniProtKB-SubCell"/>
</dbReference>
<evidence type="ECO:0000256" key="1">
    <source>
        <dbReference type="ARBA" id="ARBA00022598"/>
    </source>
</evidence>
<dbReference type="GO" id="GO:0009252">
    <property type="term" value="P:peptidoglycan biosynthetic process"/>
    <property type="evidence" value="ECO:0007669"/>
    <property type="project" value="UniProtKB-UniPathway"/>
</dbReference>
<keyword evidence="2 6" id="KW-0132">Cell division</keyword>
<dbReference type="InterPro" id="IPR051046">
    <property type="entry name" value="MurCDEF_CellWall_CoF430Synth"/>
</dbReference>
<dbReference type="UniPathway" id="UPA00219"/>
<dbReference type="PANTHER" id="PTHR43024">
    <property type="entry name" value="UDP-N-ACETYLMURAMOYL-TRIPEPTIDE--D-ALANYL-D-ALANINE LIGASE"/>
    <property type="match status" value="1"/>
</dbReference>
<evidence type="ECO:0000256" key="5">
    <source>
        <dbReference type="ARBA" id="ARBA00023306"/>
    </source>
</evidence>
<comment type="catalytic activity">
    <reaction evidence="6">
        <text>D-alanyl-D-alanine + UDP-N-acetyl-alpha-D-muramoyl-L-alanyl-gamma-D-glutamyl-meso-2,6-diaminopimelate + ATP = UDP-N-acetyl-alpha-D-muramoyl-L-alanyl-gamma-D-glutamyl-meso-2,6-diaminopimeloyl-D-alanyl-D-alanine + ADP + phosphate + H(+)</text>
        <dbReference type="Rhea" id="RHEA:28374"/>
        <dbReference type="ChEBI" id="CHEBI:15378"/>
        <dbReference type="ChEBI" id="CHEBI:30616"/>
        <dbReference type="ChEBI" id="CHEBI:43474"/>
        <dbReference type="ChEBI" id="CHEBI:57822"/>
        <dbReference type="ChEBI" id="CHEBI:61386"/>
        <dbReference type="ChEBI" id="CHEBI:83905"/>
        <dbReference type="ChEBI" id="CHEBI:456216"/>
        <dbReference type="EC" id="6.3.2.10"/>
    </reaction>
</comment>
<dbReference type="GO" id="GO:0047480">
    <property type="term" value="F:UDP-N-acetylmuramoyl-tripeptide-D-alanyl-D-alanine ligase activity"/>
    <property type="evidence" value="ECO:0007669"/>
    <property type="project" value="UniProtKB-EC"/>
</dbReference>
<dbReference type="Gene3D" id="3.90.190.20">
    <property type="entry name" value="Mur ligase, C-terminal domain"/>
    <property type="match status" value="1"/>
</dbReference>
<dbReference type="EMBL" id="MFIW01000001">
    <property type="protein sequence ID" value="OGF98482.1"/>
    <property type="molecule type" value="Genomic_DNA"/>
</dbReference>
<comment type="subcellular location">
    <subcellularLocation>
        <location evidence="6">Cytoplasm</location>
    </subcellularLocation>
</comment>